<dbReference type="AlphaFoldDB" id="A0A7S0FQE5"/>
<feature type="compositionally biased region" description="Polar residues" evidence="1">
    <location>
        <begin position="1"/>
        <end position="10"/>
    </location>
</feature>
<evidence type="ECO:0000256" key="1">
    <source>
        <dbReference type="SAM" id="MobiDB-lite"/>
    </source>
</evidence>
<proteinExistence type="predicted"/>
<feature type="compositionally biased region" description="Acidic residues" evidence="1">
    <location>
        <begin position="178"/>
        <end position="188"/>
    </location>
</feature>
<evidence type="ECO:0000313" key="2">
    <source>
        <dbReference type="EMBL" id="CAD8374594.1"/>
    </source>
</evidence>
<feature type="compositionally biased region" description="Polar residues" evidence="1">
    <location>
        <begin position="89"/>
        <end position="101"/>
    </location>
</feature>
<dbReference type="EMBL" id="HBEJ01013731">
    <property type="protein sequence ID" value="CAD8374594.1"/>
    <property type="molecule type" value="Transcribed_RNA"/>
</dbReference>
<protein>
    <submittedName>
        <fullName evidence="2">Uncharacterized protein</fullName>
    </submittedName>
</protein>
<organism evidence="2">
    <name type="scientific">Minutocellus polymorphus</name>
    <dbReference type="NCBI Taxonomy" id="265543"/>
    <lineage>
        <taxon>Eukaryota</taxon>
        <taxon>Sar</taxon>
        <taxon>Stramenopiles</taxon>
        <taxon>Ochrophyta</taxon>
        <taxon>Bacillariophyta</taxon>
        <taxon>Mediophyceae</taxon>
        <taxon>Cymatosirophycidae</taxon>
        <taxon>Cymatosirales</taxon>
        <taxon>Cymatosiraceae</taxon>
        <taxon>Minutocellus</taxon>
    </lineage>
</organism>
<gene>
    <name evidence="2" type="ORF">MPOL1434_LOCUS8060</name>
</gene>
<accession>A0A7S0FQE5</accession>
<feature type="region of interest" description="Disordered" evidence="1">
    <location>
        <begin position="150"/>
        <end position="204"/>
    </location>
</feature>
<sequence length="204" mass="21601">MHVARSTDNPDGSYYGQGEHNINVQPTAHPSWPWGYPATDTATATYYGEQYQYQQGQQQGNSDQTQARGNAYDHAANFGSGGNARLHDGTSNNQNGSNESQLFPQSVSAQFLPPVGSGGNVNAVNSVHLPSLDEEQRTTLLGILGTAVVKASSHSHSDGGGDDDDAPHDNNGDSNADGNDEEGGDESDISPIRISCKSKFDPHT</sequence>
<feature type="region of interest" description="Disordered" evidence="1">
    <location>
        <begin position="1"/>
        <end position="26"/>
    </location>
</feature>
<reference evidence="2" key="1">
    <citation type="submission" date="2021-01" db="EMBL/GenBank/DDBJ databases">
        <authorList>
            <person name="Corre E."/>
            <person name="Pelletier E."/>
            <person name="Niang G."/>
            <person name="Scheremetjew M."/>
            <person name="Finn R."/>
            <person name="Kale V."/>
            <person name="Holt S."/>
            <person name="Cochrane G."/>
            <person name="Meng A."/>
            <person name="Brown T."/>
            <person name="Cohen L."/>
        </authorList>
    </citation>
    <scope>NUCLEOTIDE SEQUENCE</scope>
    <source>
        <strain evidence="2">CCMP3303</strain>
    </source>
</reference>
<feature type="region of interest" description="Disordered" evidence="1">
    <location>
        <begin position="54"/>
        <end position="101"/>
    </location>
</feature>
<name>A0A7S0FQE5_9STRA</name>